<organism evidence="1 2">
    <name type="scientific">Melia azedarach</name>
    <name type="common">Chinaberry tree</name>
    <dbReference type="NCBI Taxonomy" id="155640"/>
    <lineage>
        <taxon>Eukaryota</taxon>
        <taxon>Viridiplantae</taxon>
        <taxon>Streptophyta</taxon>
        <taxon>Embryophyta</taxon>
        <taxon>Tracheophyta</taxon>
        <taxon>Spermatophyta</taxon>
        <taxon>Magnoliopsida</taxon>
        <taxon>eudicotyledons</taxon>
        <taxon>Gunneridae</taxon>
        <taxon>Pentapetalae</taxon>
        <taxon>rosids</taxon>
        <taxon>malvids</taxon>
        <taxon>Sapindales</taxon>
        <taxon>Meliaceae</taxon>
        <taxon>Melia</taxon>
    </lineage>
</organism>
<evidence type="ECO:0000313" key="1">
    <source>
        <dbReference type="EMBL" id="KAJ4710772.1"/>
    </source>
</evidence>
<evidence type="ECO:0000313" key="2">
    <source>
        <dbReference type="Proteomes" id="UP001164539"/>
    </source>
</evidence>
<name>A0ACC1XIV4_MELAZ</name>
<sequence length="774" mass="85532">MDHPPTARRPRKPPSKSEIYSTVVIHDDDEEEEHKSDSESRTDIYAASDYAQNDAIVEDDDSLPPLLKRLPKDFGAAPPEDEDNDEDFGTMIVRTKTKAKNSRTIVNKPYLDFKKTDGDDEYGTFVVRSSDGERGSGGYEDSTMGRAVASMRRFGSSSSLQGDEARQQSKISSSSIPESVTREDPTTKYELLNELGKGSYGAVYKARDIKTSELVAIKVISLSEGEEGYEEIRGEIEMLQQCSHPNVVRYLGSYQGEEYLWIVMEYCGGGSIADLMNVTEEALEEYQIAYICREALKGLAYLHNIFKVHRDIKGGNILLTDQGEVKLGDFGVAAQLTRTMSKRNTFIGTPHWMAPEVIQESRYDGKVDVWALGVSAIEMAEGLPPRSTVHPMRVLFMISIEPAPMLEDKEKWSLVFHDFVAKCLTKEPRLRPTAAEMLKHKFIERCKCGASAMLPKIEKARQIRASMAQQVQNLPPDVLGVTATMGSKLNEDYGDTVPSRPLNVGFQDANQVLPTSTLRKQHKLEDMEEGDFGTVVVHGGDETDTTISMTQHSYGKESPSLLGHAEISGTGGKSTDTRVDDARGVMSNNKLVGELHPVGRMIQASSPDENLKLNISQGQIGGGRDTTSGTLKSETVSKKSFALQDKLWSIYAAGNTVPIPFLRATDISPIALLSDNVLGAMQQDDKGTVAVEAVQELFTGDGQSKKGRRGQNEMPLPPSVYQRLTSSSTLMNLAQALAYHKMCYEEMPLQELQATQEQQTIQNLCDTLRTILRL</sequence>
<keyword evidence="2" id="KW-1185">Reference proteome</keyword>
<proteinExistence type="predicted"/>
<protein>
    <submittedName>
        <fullName evidence="1">Protein kinase superfamily protein</fullName>
    </submittedName>
</protein>
<dbReference type="Proteomes" id="UP001164539">
    <property type="component" value="Chromosome 9"/>
</dbReference>
<keyword evidence="1" id="KW-0418">Kinase</keyword>
<dbReference type="EMBL" id="CM051402">
    <property type="protein sequence ID" value="KAJ4710772.1"/>
    <property type="molecule type" value="Genomic_DNA"/>
</dbReference>
<reference evidence="1 2" key="1">
    <citation type="journal article" date="2023" name="Science">
        <title>Complex scaffold remodeling in plant triterpene biosynthesis.</title>
        <authorList>
            <person name="De La Pena R."/>
            <person name="Hodgson H."/>
            <person name="Liu J.C."/>
            <person name="Stephenson M.J."/>
            <person name="Martin A.C."/>
            <person name="Owen C."/>
            <person name="Harkess A."/>
            <person name="Leebens-Mack J."/>
            <person name="Jimenez L.E."/>
            <person name="Osbourn A."/>
            <person name="Sattely E.S."/>
        </authorList>
    </citation>
    <scope>NUCLEOTIDE SEQUENCE [LARGE SCALE GENOMIC DNA]</scope>
    <source>
        <strain evidence="2">cv. JPN11</strain>
        <tissue evidence="1">Leaf</tissue>
    </source>
</reference>
<keyword evidence="1" id="KW-0808">Transferase</keyword>
<accession>A0ACC1XIV4</accession>
<comment type="caution">
    <text evidence="1">The sequence shown here is derived from an EMBL/GenBank/DDBJ whole genome shotgun (WGS) entry which is preliminary data.</text>
</comment>
<gene>
    <name evidence="1" type="ORF">OWV82_016908</name>
</gene>